<organism evidence="2">
    <name type="scientific">uncultured Thermomicrobiales bacterium</name>
    <dbReference type="NCBI Taxonomy" id="1645740"/>
    <lineage>
        <taxon>Bacteria</taxon>
        <taxon>Pseudomonadati</taxon>
        <taxon>Thermomicrobiota</taxon>
        <taxon>Thermomicrobia</taxon>
        <taxon>Thermomicrobiales</taxon>
        <taxon>environmental samples</taxon>
    </lineage>
</organism>
<feature type="domain" description="Aminoglycoside phosphotransferase" evidence="1">
    <location>
        <begin position="28"/>
        <end position="253"/>
    </location>
</feature>
<dbReference type="Gene3D" id="3.90.1200.10">
    <property type="match status" value="1"/>
</dbReference>
<dbReference type="SUPFAM" id="SSF56112">
    <property type="entry name" value="Protein kinase-like (PK-like)"/>
    <property type="match status" value="1"/>
</dbReference>
<dbReference type="AlphaFoldDB" id="A0A6J4UFM4"/>
<dbReference type="Gene3D" id="3.30.200.20">
    <property type="entry name" value="Phosphorylase Kinase, domain 1"/>
    <property type="match status" value="1"/>
</dbReference>
<dbReference type="EMBL" id="CADCWE010000179">
    <property type="protein sequence ID" value="CAA9549382.1"/>
    <property type="molecule type" value="Genomic_DNA"/>
</dbReference>
<proteinExistence type="predicted"/>
<dbReference type="InterPro" id="IPR011009">
    <property type="entry name" value="Kinase-like_dom_sf"/>
</dbReference>
<sequence>MTEPTDVDRFRRLVDHLAPGAALVRSRRLTGGVSATVTALELARGDAGPTTLVVRQHGDLDRRQNPNVARDEFAVLRIAHARGIPVPEPLLLDETGTLSPHPFLVQGYVDGAPDMALGGGAGRVNQAAAQLAAIHAIPGGPELAFLPRFASDAGERPAVLDDALGEGQIRDALDAARSPSVANPPALLHGDYWPGNLLWRNGRLAAVIDWEDARVGDPLADVGNARLEFLFAFGTDAMEALTARYRSLTALDWSGLAYWDLRAALRPCGNLSGWGLDAETERRWRDLHAGFVARALGALPDR</sequence>
<dbReference type="InterPro" id="IPR002575">
    <property type="entry name" value="Aminoglycoside_PTrfase"/>
</dbReference>
<protein>
    <recommendedName>
        <fullName evidence="1">Aminoglycoside phosphotransferase domain-containing protein</fullName>
    </recommendedName>
</protein>
<dbReference type="Pfam" id="PF01636">
    <property type="entry name" value="APH"/>
    <property type="match status" value="1"/>
</dbReference>
<dbReference type="InterPro" id="IPR051678">
    <property type="entry name" value="AGP_Transferase"/>
</dbReference>
<evidence type="ECO:0000259" key="1">
    <source>
        <dbReference type="Pfam" id="PF01636"/>
    </source>
</evidence>
<gene>
    <name evidence="2" type="ORF">AVDCRST_MAG73-2739</name>
</gene>
<name>A0A6J4UFM4_9BACT</name>
<reference evidence="2" key="1">
    <citation type="submission" date="2020-02" db="EMBL/GenBank/DDBJ databases">
        <authorList>
            <person name="Meier V. D."/>
        </authorList>
    </citation>
    <scope>NUCLEOTIDE SEQUENCE</scope>
    <source>
        <strain evidence="2">AVDCRST_MAG73</strain>
    </source>
</reference>
<accession>A0A6J4UFM4</accession>
<evidence type="ECO:0000313" key="2">
    <source>
        <dbReference type="EMBL" id="CAA9549382.1"/>
    </source>
</evidence>
<dbReference type="PANTHER" id="PTHR21310">
    <property type="entry name" value="AMINOGLYCOSIDE PHOSPHOTRANSFERASE-RELATED-RELATED"/>
    <property type="match status" value="1"/>
</dbReference>